<keyword evidence="1" id="KW-0175">Coiled coil</keyword>
<feature type="coiled-coil region" evidence="1">
    <location>
        <begin position="15"/>
        <end position="42"/>
    </location>
</feature>
<reference evidence="2 3" key="1">
    <citation type="submission" date="2019-02" db="EMBL/GenBank/DDBJ databases">
        <title>Deep-cultivation of Planctomycetes and their phenomic and genomic characterization uncovers novel biology.</title>
        <authorList>
            <person name="Wiegand S."/>
            <person name="Jogler M."/>
            <person name="Boedeker C."/>
            <person name="Pinto D."/>
            <person name="Vollmers J."/>
            <person name="Rivas-Marin E."/>
            <person name="Kohn T."/>
            <person name="Peeters S.H."/>
            <person name="Heuer A."/>
            <person name="Rast P."/>
            <person name="Oberbeckmann S."/>
            <person name="Bunk B."/>
            <person name="Jeske O."/>
            <person name="Meyerdierks A."/>
            <person name="Storesund J.E."/>
            <person name="Kallscheuer N."/>
            <person name="Luecker S."/>
            <person name="Lage O.M."/>
            <person name="Pohl T."/>
            <person name="Merkel B.J."/>
            <person name="Hornburger P."/>
            <person name="Mueller R.-W."/>
            <person name="Bruemmer F."/>
            <person name="Labrenz M."/>
            <person name="Spormann A.M."/>
            <person name="Op Den Camp H."/>
            <person name="Overmann J."/>
            <person name="Amann R."/>
            <person name="Jetten M.S.M."/>
            <person name="Mascher T."/>
            <person name="Medema M.H."/>
            <person name="Devos D.P."/>
            <person name="Kaster A.-K."/>
            <person name="Ovreas L."/>
            <person name="Rohde M."/>
            <person name="Galperin M.Y."/>
            <person name="Jogler C."/>
        </authorList>
    </citation>
    <scope>NUCLEOTIDE SEQUENCE [LARGE SCALE GENOMIC DNA]</scope>
    <source>
        <strain evidence="2 3">KOR42</strain>
    </source>
</reference>
<dbReference type="Proteomes" id="UP000317243">
    <property type="component" value="Unassembled WGS sequence"/>
</dbReference>
<organism evidence="2 3">
    <name type="scientific">Thalassoglobus neptunius</name>
    <dbReference type="NCBI Taxonomy" id="1938619"/>
    <lineage>
        <taxon>Bacteria</taxon>
        <taxon>Pseudomonadati</taxon>
        <taxon>Planctomycetota</taxon>
        <taxon>Planctomycetia</taxon>
        <taxon>Planctomycetales</taxon>
        <taxon>Planctomycetaceae</taxon>
        <taxon>Thalassoglobus</taxon>
    </lineage>
</organism>
<name>A0A5C5VB95_9PLAN</name>
<gene>
    <name evidence="2" type="ORF">KOR42_53510</name>
</gene>
<dbReference type="AlphaFoldDB" id="A0A5C5VB95"/>
<evidence type="ECO:0000256" key="1">
    <source>
        <dbReference type="SAM" id="Coils"/>
    </source>
</evidence>
<evidence type="ECO:0000313" key="3">
    <source>
        <dbReference type="Proteomes" id="UP000317243"/>
    </source>
</evidence>
<evidence type="ECO:0000313" key="2">
    <source>
        <dbReference type="EMBL" id="TWT34972.1"/>
    </source>
</evidence>
<keyword evidence="3" id="KW-1185">Reference proteome</keyword>
<comment type="caution">
    <text evidence="2">The sequence shown here is derived from an EMBL/GenBank/DDBJ whole genome shotgun (WGS) entry which is preliminary data.</text>
</comment>
<protein>
    <submittedName>
        <fullName evidence="2">Uncharacterized protein</fullName>
    </submittedName>
</protein>
<sequence>MTVAPEANTDNTSLIADLHDRIAKTARQISELDQRILEADQQQLTSADVEAAFADFAGLWDTLSPQEQARSLALAVKRVEFDSTDSSVEIEFHTEAIQALATNTTEERE</sequence>
<dbReference type="EMBL" id="SIHI01000086">
    <property type="protein sequence ID" value="TWT34972.1"/>
    <property type="molecule type" value="Genomic_DNA"/>
</dbReference>
<proteinExistence type="predicted"/>
<accession>A0A5C5VB95</accession>